<dbReference type="EMBL" id="JAPDDS010000004">
    <property type="protein sequence ID" value="MCW1884866.1"/>
    <property type="molecule type" value="Genomic_DNA"/>
</dbReference>
<protein>
    <submittedName>
        <fullName evidence="3">Periplasmic heavy metal sensor</fullName>
    </submittedName>
</protein>
<evidence type="ECO:0000256" key="1">
    <source>
        <dbReference type="SAM" id="Coils"/>
    </source>
</evidence>
<dbReference type="RefSeq" id="WP_264500823.1">
    <property type="nucleotide sequence ID" value="NZ_JAPDDS010000004.1"/>
</dbReference>
<reference evidence="3 4" key="1">
    <citation type="submission" date="2022-10" db="EMBL/GenBank/DDBJ databases">
        <title>Luteolibacter flavescens strain MCCC 1K03193, whole genome shotgun sequencing project.</title>
        <authorList>
            <person name="Zhao G."/>
            <person name="Shen L."/>
        </authorList>
    </citation>
    <scope>NUCLEOTIDE SEQUENCE [LARGE SCALE GENOMIC DNA]</scope>
    <source>
        <strain evidence="3 4">MCCC 1K03193</strain>
    </source>
</reference>
<keyword evidence="1" id="KW-0175">Coiled coil</keyword>
<evidence type="ECO:0000256" key="2">
    <source>
        <dbReference type="SAM" id="Phobius"/>
    </source>
</evidence>
<sequence>MTPVPGKQRLAWSLATIALAGITAWLVTLAVPRQAAHSHAHTHAHGEGHAAHDAAADFHQWMHDNLGLTDEQHATLEPIEHAYEVEKQRLEEEIAAAGRDLATAVRTGKSAAPEIDAALHRLNDAQARLQRATLDHFFAMKEHLDPEQSGKLLQWTHDSILAK</sequence>
<keyword evidence="2" id="KW-1133">Transmembrane helix</keyword>
<keyword evidence="2" id="KW-0472">Membrane</keyword>
<evidence type="ECO:0000313" key="4">
    <source>
        <dbReference type="Proteomes" id="UP001207930"/>
    </source>
</evidence>
<feature type="coiled-coil region" evidence="1">
    <location>
        <begin position="80"/>
        <end position="135"/>
    </location>
</feature>
<accession>A0ABT3FMS0</accession>
<organism evidence="3 4">
    <name type="scientific">Luteolibacter flavescens</name>
    <dbReference type="NCBI Taxonomy" id="1859460"/>
    <lineage>
        <taxon>Bacteria</taxon>
        <taxon>Pseudomonadati</taxon>
        <taxon>Verrucomicrobiota</taxon>
        <taxon>Verrucomicrobiia</taxon>
        <taxon>Verrucomicrobiales</taxon>
        <taxon>Verrucomicrobiaceae</taxon>
        <taxon>Luteolibacter</taxon>
    </lineage>
</organism>
<gene>
    <name evidence="3" type="ORF">OKA04_09010</name>
</gene>
<feature type="transmembrane region" description="Helical" evidence="2">
    <location>
        <begin position="12"/>
        <end position="31"/>
    </location>
</feature>
<keyword evidence="2" id="KW-0812">Transmembrane</keyword>
<name>A0ABT3FMS0_9BACT</name>
<keyword evidence="4" id="KW-1185">Reference proteome</keyword>
<dbReference type="Proteomes" id="UP001207930">
    <property type="component" value="Unassembled WGS sequence"/>
</dbReference>
<comment type="caution">
    <text evidence="3">The sequence shown here is derived from an EMBL/GenBank/DDBJ whole genome shotgun (WGS) entry which is preliminary data.</text>
</comment>
<proteinExistence type="predicted"/>
<dbReference type="Gene3D" id="1.20.120.1490">
    <property type="match status" value="1"/>
</dbReference>
<evidence type="ECO:0000313" key="3">
    <source>
        <dbReference type="EMBL" id="MCW1884866.1"/>
    </source>
</evidence>
<dbReference type="Pfam" id="PF13801">
    <property type="entry name" value="Metal_resist"/>
    <property type="match status" value="1"/>
</dbReference>
<dbReference type="InterPro" id="IPR025961">
    <property type="entry name" value="Metal_resist"/>
</dbReference>